<dbReference type="InterPro" id="IPR011009">
    <property type="entry name" value="Kinase-like_dom_sf"/>
</dbReference>
<feature type="compositionally biased region" description="Low complexity" evidence="5">
    <location>
        <begin position="1111"/>
        <end position="1123"/>
    </location>
</feature>
<dbReference type="InterPro" id="IPR008271">
    <property type="entry name" value="Ser/Thr_kinase_AS"/>
</dbReference>
<feature type="compositionally biased region" description="Basic and acidic residues" evidence="5">
    <location>
        <begin position="1285"/>
        <end position="1308"/>
    </location>
</feature>
<evidence type="ECO:0000256" key="1">
    <source>
        <dbReference type="ARBA" id="ARBA00022741"/>
    </source>
</evidence>
<dbReference type="SUPFAM" id="SSF56112">
    <property type="entry name" value="Protein kinase-like (PK-like)"/>
    <property type="match status" value="1"/>
</dbReference>
<dbReference type="GO" id="GO:0044773">
    <property type="term" value="P:mitotic DNA damage checkpoint signaling"/>
    <property type="evidence" value="ECO:0007669"/>
    <property type="project" value="TreeGrafter"/>
</dbReference>
<comment type="caution">
    <text evidence="7">The sequence shown here is derived from an EMBL/GenBank/DDBJ whole genome shotgun (WGS) entry which is preliminary data.</text>
</comment>
<keyword evidence="2 3" id="KW-0067">ATP-binding</keyword>
<name>A0A8H7C138_AGABI</name>
<evidence type="ECO:0000256" key="2">
    <source>
        <dbReference type="ARBA" id="ARBA00022840"/>
    </source>
</evidence>
<feature type="binding site" evidence="3">
    <location>
        <position position="51"/>
    </location>
    <ligand>
        <name>ATP</name>
        <dbReference type="ChEBI" id="CHEBI:30616"/>
    </ligand>
</feature>
<feature type="compositionally biased region" description="Polar residues" evidence="5">
    <location>
        <begin position="551"/>
        <end position="567"/>
    </location>
</feature>
<evidence type="ECO:0000256" key="4">
    <source>
        <dbReference type="SAM" id="Coils"/>
    </source>
</evidence>
<feature type="region of interest" description="Disordered" evidence="5">
    <location>
        <begin position="341"/>
        <end position="362"/>
    </location>
</feature>
<keyword evidence="1 3" id="KW-0547">Nucleotide-binding</keyword>
<evidence type="ECO:0000259" key="6">
    <source>
        <dbReference type="PROSITE" id="PS50011"/>
    </source>
</evidence>
<dbReference type="PANTHER" id="PTHR44167">
    <property type="entry name" value="OVARIAN-SPECIFIC SERINE/THREONINE-PROTEIN KINASE LOK-RELATED"/>
    <property type="match status" value="1"/>
</dbReference>
<dbReference type="Proteomes" id="UP000629468">
    <property type="component" value="Unassembled WGS sequence"/>
</dbReference>
<feature type="compositionally biased region" description="Polar residues" evidence="5">
    <location>
        <begin position="756"/>
        <end position="780"/>
    </location>
</feature>
<dbReference type="PROSITE" id="PS00108">
    <property type="entry name" value="PROTEIN_KINASE_ST"/>
    <property type="match status" value="1"/>
</dbReference>
<dbReference type="Pfam" id="PF00069">
    <property type="entry name" value="Pkinase"/>
    <property type="match status" value="1"/>
</dbReference>
<dbReference type="SMART" id="SM00220">
    <property type="entry name" value="S_TKc"/>
    <property type="match status" value="1"/>
</dbReference>
<evidence type="ECO:0000313" key="8">
    <source>
        <dbReference type="Proteomes" id="UP000629468"/>
    </source>
</evidence>
<feature type="region of interest" description="Disordered" evidence="5">
    <location>
        <begin position="888"/>
        <end position="1358"/>
    </location>
</feature>
<feature type="compositionally biased region" description="Basic and acidic residues" evidence="5">
    <location>
        <begin position="953"/>
        <end position="969"/>
    </location>
</feature>
<protein>
    <recommendedName>
        <fullName evidence="6">Protein kinase domain-containing protein</fullName>
    </recommendedName>
</protein>
<feature type="region of interest" description="Disordered" evidence="5">
    <location>
        <begin position="1510"/>
        <end position="1597"/>
    </location>
</feature>
<dbReference type="PANTHER" id="PTHR44167:SF24">
    <property type="entry name" value="SERINE_THREONINE-PROTEIN KINASE CHK2"/>
    <property type="match status" value="1"/>
</dbReference>
<dbReference type="GO" id="GO:0005634">
    <property type="term" value="C:nucleus"/>
    <property type="evidence" value="ECO:0007669"/>
    <property type="project" value="TreeGrafter"/>
</dbReference>
<feature type="region of interest" description="Disordered" evidence="5">
    <location>
        <begin position="755"/>
        <end position="812"/>
    </location>
</feature>
<feature type="domain" description="Protein kinase" evidence="6">
    <location>
        <begin position="22"/>
        <end position="285"/>
    </location>
</feature>
<keyword evidence="4" id="KW-0175">Coiled coil</keyword>
<feature type="compositionally biased region" description="Low complexity" evidence="5">
    <location>
        <begin position="970"/>
        <end position="1004"/>
    </location>
</feature>
<feature type="compositionally biased region" description="Acidic residues" evidence="5">
    <location>
        <begin position="1563"/>
        <end position="1572"/>
    </location>
</feature>
<feature type="coiled-coil region" evidence="4">
    <location>
        <begin position="671"/>
        <end position="712"/>
    </location>
</feature>
<reference evidence="7 8" key="1">
    <citation type="journal article" name="Sci. Rep.">
        <title>Telomere-to-telomere assembled and centromere annotated genomes of the two main subspecies of the button mushroom Agaricus bisporus reveal especially polymorphic chromosome ends.</title>
        <authorList>
            <person name="Sonnenberg A.S.M."/>
            <person name="Sedaghat-Telgerd N."/>
            <person name="Lavrijssen B."/>
            <person name="Ohm R.A."/>
            <person name="Hendrickx P.M."/>
            <person name="Scholtmeijer K."/>
            <person name="Baars J.J.P."/>
            <person name="van Peer A."/>
        </authorList>
    </citation>
    <scope>NUCLEOTIDE SEQUENCE [LARGE SCALE GENOMIC DNA]</scope>
    <source>
        <strain evidence="7 8">H119_p4</strain>
    </source>
</reference>
<dbReference type="PROSITE" id="PS00107">
    <property type="entry name" value="PROTEIN_KINASE_ATP"/>
    <property type="match status" value="1"/>
</dbReference>
<feature type="compositionally biased region" description="Pro residues" evidence="5">
    <location>
        <begin position="1094"/>
        <end position="1108"/>
    </location>
</feature>
<feature type="region of interest" description="Disordered" evidence="5">
    <location>
        <begin position="1473"/>
        <end position="1495"/>
    </location>
</feature>
<feature type="region of interest" description="Disordered" evidence="5">
    <location>
        <begin position="482"/>
        <end position="584"/>
    </location>
</feature>
<dbReference type="InterPro" id="IPR000719">
    <property type="entry name" value="Prot_kinase_dom"/>
</dbReference>
<proteinExistence type="predicted"/>
<evidence type="ECO:0000313" key="7">
    <source>
        <dbReference type="EMBL" id="KAF7760065.1"/>
    </source>
</evidence>
<sequence>MKAPIPKVCYPKVGTLIDGGRLELVSVIGAGGYGNVYKAVDTKTRLQYAVKCLFRPHNHNESHIRETTLHRRASAHPGVVTLRRVLVDNLFMYLVMDFAPDRDLFTQILRKRRYLGNDTLIMSTFLQILDVVEHCHSLGIYHRDLKPENFVCFEDGVRVALTDFGLATTEKTSGDFQTGSVYHMSPECQAAEMSFGGVYSPQSCDIWSLGIIFLNIVTGRNPWNCAKWEDASFYSYRKNPYKQLPNVLPISPELNNILVMMLSMEWRARPSVSEIRTYIRQIPTFYSQDVIFDGHIAKCLWEDDPHGRPSKVNLEDAYFSHGTHHQITGNKLRTRSFRENFPISDEDDSDSQTSSTIGEPPLSHFDSTSCALSSMQSSSVIPSLDKHLISGPKSSFAGHQGCGIIVTAVSKVAFEQDLGASAPGTFDPPNLVGQTGQAPAPSQIQSSTLLRPPSKTHVEDYFAPNAPNSTLMAPAYGTDPVHVDDVLPVPPPGNHNAGHFHSPPAPQDPGSPVTDESDGSIVHIHHTPHHNTTPNANAPPSSRRSESLSLTHSALQHHSGYDSSEASPSRRPGAASKIRLRPRELSTHSKDTLIQLLIRQEIQTEECKKTLKSALEKLERYKSDLADANSHCRRVEKLYQKLADERVLMQSQVSDNIGKAQQQAYASQQELSILKLKLEHTENSLVSAKAELREVKLQRDKARSDSERSREEAYRIREERNVREALEQGRKQGYNEGVKQGHVHGVTETVPRAITSAGQPSTGSAVAPSNPNTSGTSTHSQHSRARTATSQSDRRSSSSRGQQRGSKIDVEDLVQKIRRETEERYQRQFDQQLEQERSRLQISKLEQDQEREREFVEEREKFRQSIEEREHQRSAELEAEIEKLRQLERQRSEEVKNEQQRVNILQLERDKERQLKEKEQQERRRERQQREQERTEEARRYEQERYNISMQRQAERTEALQRDRERDQAVTEATTQAARATSQASAALSASASRPKSRASGSSSENEQGRRNPHAAPSYFPMPRPPIGMPTPTLSQAPVIPASMSMPEPHINHSRQSSGSVRHRQPPVTIPASVSMPEPNVHHLNRSGPSSRSPQPPVTIPASVPMPEPFVNSNNNVVTSSRSPQPPVTVPASVSMPEPTVNPMNHSRHSSRSPAQPHLPTTVPGRHRPRRSSMESQSSISTAGGLDKLVTFPMPGGNIPGRSSAGPAFIPPLPESGARPNNRQSSHSRNGTYTHPGDALSDIPEDVSLRLSPGVYSPNAGQGPVIPHLTGHEFDHSGPVIPSIRVEDDRNWRRGSDRGTPRSDDHHLHAPGQLHRSGSDPSIYNITIVPPSGPGTPLEGGHNAPHHHSGLDPHLLSPNHAVAPVLPQVPSQQPVQRRRAESPVLPVRMHARQRSGSVSSSGGTGGGIPTQPNTPVIPDAQYFPPNFVPQSFTPHANATPALPGSEIPDVVLNPPPGFIPQSVTDMRTGVTTPLTGMNPLPGVGGDENGGGSRRQSLYGNTGIRSPYMTSPALSAGGPPVIPTFNDEDYAGSNRGTPRSGIYTPGGTSRDLPGTSSVYQNPAEGDEEGDNDELVARNTRINATAPTIGGRQKKKKRR</sequence>
<evidence type="ECO:0000256" key="3">
    <source>
        <dbReference type="PROSITE-ProRule" id="PRU10141"/>
    </source>
</evidence>
<feature type="compositionally biased region" description="Gly residues" evidence="5">
    <location>
        <begin position="1482"/>
        <end position="1492"/>
    </location>
</feature>
<dbReference type="GO" id="GO:0005524">
    <property type="term" value="F:ATP binding"/>
    <property type="evidence" value="ECO:0007669"/>
    <property type="project" value="UniProtKB-UniRule"/>
</dbReference>
<dbReference type="InterPro" id="IPR017441">
    <property type="entry name" value="Protein_kinase_ATP_BS"/>
</dbReference>
<gene>
    <name evidence="7" type="ORF">Agabi119p4_11760</name>
</gene>
<dbReference type="EMBL" id="JABXXO010000016">
    <property type="protein sequence ID" value="KAF7760065.1"/>
    <property type="molecule type" value="Genomic_DNA"/>
</dbReference>
<feature type="compositionally biased region" description="Low complexity" evidence="5">
    <location>
        <begin position="530"/>
        <end position="550"/>
    </location>
</feature>
<dbReference type="PROSITE" id="PS50011">
    <property type="entry name" value="PROTEIN_KINASE_DOM"/>
    <property type="match status" value="1"/>
</dbReference>
<accession>A0A8H7C138</accession>
<feature type="compositionally biased region" description="Pro residues" evidence="5">
    <location>
        <begin position="1020"/>
        <end position="1029"/>
    </location>
</feature>
<feature type="compositionally biased region" description="Basic and acidic residues" evidence="5">
    <location>
        <begin position="888"/>
        <end position="899"/>
    </location>
</feature>
<feature type="coiled-coil region" evidence="4">
    <location>
        <begin position="604"/>
        <end position="645"/>
    </location>
</feature>
<dbReference type="GO" id="GO:0004674">
    <property type="term" value="F:protein serine/threonine kinase activity"/>
    <property type="evidence" value="ECO:0007669"/>
    <property type="project" value="TreeGrafter"/>
</dbReference>
<evidence type="ECO:0000256" key="5">
    <source>
        <dbReference type="SAM" id="MobiDB-lite"/>
    </source>
</evidence>
<organism evidence="7 8">
    <name type="scientific">Agaricus bisporus var. burnettii</name>
    <dbReference type="NCBI Taxonomy" id="192524"/>
    <lineage>
        <taxon>Eukaryota</taxon>
        <taxon>Fungi</taxon>
        <taxon>Dikarya</taxon>
        <taxon>Basidiomycota</taxon>
        <taxon>Agaricomycotina</taxon>
        <taxon>Agaricomycetes</taxon>
        <taxon>Agaricomycetidae</taxon>
        <taxon>Agaricales</taxon>
        <taxon>Agaricineae</taxon>
        <taxon>Agaricaceae</taxon>
        <taxon>Agaricus</taxon>
    </lineage>
</organism>
<dbReference type="Gene3D" id="1.10.510.10">
    <property type="entry name" value="Transferase(Phosphotransferase) domain 1"/>
    <property type="match status" value="1"/>
</dbReference>
<feature type="compositionally biased region" description="Polar residues" evidence="5">
    <location>
        <begin position="1219"/>
        <end position="1233"/>
    </location>
</feature>
<feature type="compositionally biased region" description="Basic and acidic residues" evidence="5">
    <location>
        <begin position="907"/>
        <end position="945"/>
    </location>
</feature>